<dbReference type="Proteomes" id="UP000694420">
    <property type="component" value="Unplaced"/>
</dbReference>
<evidence type="ECO:0000256" key="1">
    <source>
        <dbReference type="ARBA" id="ARBA00001933"/>
    </source>
</evidence>
<proteinExistence type="inferred from homology"/>
<evidence type="ECO:0000313" key="3">
    <source>
        <dbReference type="Ensembl" id="ENSNPEP00000010004.1"/>
    </source>
</evidence>
<dbReference type="InterPro" id="IPR015422">
    <property type="entry name" value="PyrdxlP-dep_Trfase_small"/>
</dbReference>
<name>A0A8C6ZBW9_NOTPE</name>
<dbReference type="SUPFAM" id="SSF53383">
    <property type="entry name" value="PLP-dependent transferases"/>
    <property type="match status" value="1"/>
</dbReference>
<comment type="similarity">
    <text evidence="2">Belongs to the class-III pyridoxal-phosphate-dependent aminotransferase family.</text>
</comment>
<dbReference type="GO" id="GO:0005739">
    <property type="term" value="C:mitochondrion"/>
    <property type="evidence" value="ECO:0007669"/>
    <property type="project" value="TreeGrafter"/>
</dbReference>
<reference evidence="3" key="1">
    <citation type="submission" date="2025-08" db="UniProtKB">
        <authorList>
            <consortium name="Ensembl"/>
        </authorList>
    </citation>
    <scope>IDENTIFICATION</scope>
</reference>
<dbReference type="PANTHER" id="PTHR45688">
    <property type="match status" value="1"/>
</dbReference>
<reference evidence="3" key="2">
    <citation type="submission" date="2025-09" db="UniProtKB">
        <authorList>
            <consortium name="Ensembl"/>
        </authorList>
    </citation>
    <scope>IDENTIFICATION</scope>
</reference>
<sequence length="62" mass="7024">EWVPSIQKADSISNREPDSSCKLFFSDDPVKIVKAKGQYMYDEKGRQYLDCINNVAHGKTAT</sequence>
<dbReference type="Gene3D" id="3.90.1150.10">
    <property type="entry name" value="Aspartate Aminotransferase, domain 1"/>
    <property type="match status" value="1"/>
</dbReference>
<keyword evidence="4" id="KW-1185">Reference proteome</keyword>
<accession>A0A8C6ZBW9</accession>
<dbReference type="AlphaFoldDB" id="A0A8C6ZBW9"/>
<organism evidence="3 4">
    <name type="scientific">Nothoprocta perdicaria</name>
    <name type="common">Chilean tinamou</name>
    <name type="synonym">Crypturus perdicarius</name>
    <dbReference type="NCBI Taxonomy" id="30464"/>
    <lineage>
        <taxon>Eukaryota</taxon>
        <taxon>Metazoa</taxon>
        <taxon>Chordata</taxon>
        <taxon>Craniata</taxon>
        <taxon>Vertebrata</taxon>
        <taxon>Euteleostomi</taxon>
        <taxon>Archelosauria</taxon>
        <taxon>Archosauria</taxon>
        <taxon>Dinosauria</taxon>
        <taxon>Saurischia</taxon>
        <taxon>Theropoda</taxon>
        <taxon>Coelurosauria</taxon>
        <taxon>Aves</taxon>
        <taxon>Palaeognathae</taxon>
        <taxon>Tinamiformes</taxon>
        <taxon>Tinamidae</taxon>
        <taxon>Nothoprocta</taxon>
    </lineage>
</organism>
<comment type="cofactor">
    <cofactor evidence="1">
        <name>pyridoxal 5'-phosphate</name>
        <dbReference type="ChEBI" id="CHEBI:597326"/>
    </cofactor>
</comment>
<dbReference type="PANTHER" id="PTHR45688:SF13">
    <property type="entry name" value="ALANINE--GLYOXYLATE AMINOTRANSFERASE 2-LIKE"/>
    <property type="match status" value="1"/>
</dbReference>
<protein>
    <submittedName>
        <fullName evidence="3">Uncharacterized protein</fullName>
    </submittedName>
</protein>
<dbReference type="InterPro" id="IPR015424">
    <property type="entry name" value="PyrdxlP-dep_Trfase"/>
</dbReference>
<evidence type="ECO:0000256" key="2">
    <source>
        <dbReference type="ARBA" id="ARBA00008954"/>
    </source>
</evidence>
<dbReference type="Ensembl" id="ENSNPET00000010249.1">
    <property type="protein sequence ID" value="ENSNPEP00000010004.1"/>
    <property type="gene ID" value="ENSNPEG00000007504.1"/>
</dbReference>
<evidence type="ECO:0000313" key="4">
    <source>
        <dbReference type="Proteomes" id="UP000694420"/>
    </source>
</evidence>